<evidence type="ECO:0000259" key="5">
    <source>
        <dbReference type="SMART" id="SM00945"/>
    </source>
</evidence>
<feature type="compositionally biased region" description="Polar residues" evidence="4">
    <location>
        <begin position="30"/>
        <end position="42"/>
    </location>
</feature>
<keyword evidence="2" id="KW-0694">RNA-binding</keyword>
<dbReference type="GO" id="GO:0033592">
    <property type="term" value="F:RNA strand annealing activity"/>
    <property type="evidence" value="ECO:0007669"/>
    <property type="project" value="InterPro"/>
</dbReference>
<evidence type="ECO:0000256" key="2">
    <source>
        <dbReference type="ARBA" id="ARBA00022884"/>
    </source>
</evidence>
<dbReference type="AlphaFoldDB" id="A0A077AW56"/>
<dbReference type="Gene3D" id="1.10.1710.10">
    <property type="entry name" value="ProQ/FinO domain"/>
    <property type="match status" value="1"/>
</dbReference>
<evidence type="ECO:0000313" key="6">
    <source>
        <dbReference type="EMBL" id="AIK96284.1"/>
    </source>
</evidence>
<dbReference type="HOGENOM" id="CLU_1493595_0_0_5"/>
<evidence type="ECO:0000313" key="7">
    <source>
        <dbReference type="Proteomes" id="UP000028926"/>
    </source>
</evidence>
<keyword evidence="3" id="KW-0143">Chaperone</keyword>
<dbReference type="EMBL" id="CP008941">
    <property type="protein sequence ID" value="AIK96284.1"/>
    <property type="molecule type" value="Genomic_DNA"/>
</dbReference>
<dbReference type="SUPFAM" id="SSF48657">
    <property type="entry name" value="FinO-like"/>
    <property type="match status" value="1"/>
</dbReference>
<dbReference type="InterPro" id="IPR036442">
    <property type="entry name" value="ProQ/FinO_sf"/>
</dbReference>
<proteinExistence type="predicted"/>
<keyword evidence="7" id="KW-1185">Reference proteome</keyword>
<dbReference type="OrthoDB" id="8482109at2"/>
<dbReference type="InterPro" id="IPR023529">
    <property type="entry name" value="ProQ"/>
</dbReference>
<evidence type="ECO:0000256" key="3">
    <source>
        <dbReference type="ARBA" id="ARBA00023186"/>
    </source>
</evidence>
<dbReference type="PANTHER" id="PTHR38106:SF1">
    <property type="entry name" value="RNA CHAPERONE PROQ"/>
    <property type="match status" value="1"/>
</dbReference>
<dbReference type="eggNOG" id="COG3109">
    <property type="taxonomic scope" value="Bacteria"/>
</dbReference>
<dbReference type="GO" id="GO:0005829">
    <property type="term" value="C:cytosol"/>
    <property type="evidence" value="ECO:0007669"/>
    <property type="project" value="TreeGrafter"/>
</dbReference>
<feature type="compositionally biased region" description="Basic and acidic residues" evidence="4">
    <location>
        <begin position="57"/>
        <end position="80"/>
    </location>
</feature>
<dbReference type="Pfam" id="PF04352">
    <property type="entry name" value="ProQ"/>
    <property type="match status" value="1"/>
</dbReference>
<dbReference type="SMART" id="SM00945">
    <property type="entry name" value="ProQ"/>
    <property type="match status" value="1"/>
</dbReference>
<dbReference type="STRING" id="91604.ID47_05320"/>
<accession>A0A077AW56</accession>
<evidence type="ECO:0000256" key="4">
    <source>
        <dbReference type="SAM" id="MobiDB-lite"/>
    </source>
</evidence>
<reference evidence="6 7" key="1">
    <citation type="submission" date="2014-07" db="EMBL/GenBank/DDBJ databases">
        <title>Comparative genomic insights into amoeba endosymbionts belonging to the families of Holosporaceae and Candidatus Midichloriaceae within Rickettsiales.</title>
        <authorList>
            <person name="Wang Z."/>
            <person name="Wu M."/>
        </authorList>
    </citation>
    <scope>NUCLEOTIDE SEQUENCE [LARGE SCALE GENOMIC DNA]</scope>
    <source>
        <strain evidence="6">PRA3</strain>
    </source>
</reference>
<dbReference type="Proteomes" id="UP000028926">
    <property type="component" value="Chromosome"/>
</dbReference>
<dbReference type="GO" id="GO:0034057">
    <property type="term" value="F:RNA strand-exchange activity"/>
    <property type="evidence" value="ECO:0007669"/>
    <property type="project" value="InterPro"/>
</dbReference>
<dbReference type="KEGG" id="paca:ID47_05320"/>
<protein>
    <recommendedName>
        <fullName evidence="5">ProQ/FinO domain-containing protein</fullName>
    </recommendedName>
</protein>
<keyword evidence="1" id="KW-0963">Cytoplasm</keyword>
<organism evidence="6 7">
    <name type="scientific">Candidatus Odyssella acanthamoebae</name>
    <dbReference type="NCBI Taxonomy" id="91604"/>
    <lineage>
        <taxon>Bacteria</taxon>
        <taxon>Pseudomonadati</taxon>
        <taxon>Pseudomonadota</taxon>
        <taxon>Alphaproteobacteria</taxon>
        <taxon>Holosporales</taxon>
        <taxon>Candidatus Paracaedibacteraceae</taxon>
        <taxon>Candidatus Odyssella</taxon>
    </lineage>
</organism>
<gene>
    <name evidence="6" type="ORF">ID47_05320</name>
</gene>
<dbReference type="PANTHER" id="PTHR38106">
    <property type="entry name" value="RNA CHAPERONE PROQ"/>
    <property type="match status" value="1"/>
</dbReference>
<dbReference type="InterPro" id="IPR016103">
    <property type="entry name" value="ProQ/FinO"/>
</dbReference>
<sequence length="180" mass="21244">MIHKKAKLSLNPQQHHQAQDKVAQLKTFFETGQQPTSPNLPQENKKTPKAKQQETPAKPKVDSKEKDQHLRLKAKKERDKNRQAAFDWLLRTYPQCFSEENPKPLKLKIEKDIFAELPENLPFSRLHIREALGFYTRWFKYKEVLAKSTHRYDLQGNTIEELLADHKAHAQQRNNLEKEL</sequence>
<name>A0A077AW56_9PROT</name>
<dbReference type="GO" id="GO:0010608">
    <property type="term" value="P:post-transcriptional regulation of gene expression"/>
    <property type="evidence" value="ECO:0007669"/>
    <property type="project" value="InterPro"/>
</dbReference>
<feature type="domain" description="ProQ/FinO" evidence="5">
    <location>
        <begin position="77"/>
        <end position="180"/>
    </location>
</feature>
<evidence type="ECO:0000256" key="1">
    <source>
        <dbReference type="ARBA" id="ARBA00022490"/>
    </source>
</evidence>
<dbReference type="RefSeq" id="WP_038464565.1">
    <property type="nucleotide sequence ID" value="NZ_CP008941.1"/>
</dbReference>
<feature type="region of interest" description="Disordered" evidence="4">
    <location>
        <begin position="1"/>
        <end position="80"/>
    </location>
</feature>